<dbReference type="RefSeq" id="WP_013535955.1">
    <property type="nucleotide sequence ID" value="NC_014924.1"/>
</dbReference>
<organism evidence="2 3">
    <name type="scientific">Pseudoxanthomonas suwonensis (strain 11-1)</name>
    <dbReference type="NCBI Taxonomy" id="743721"/>
    <lineage>
        <taxon>Bacteria</taxon>
        <taxon>Pseudomonadati</taxon>
        <taxon>Pseudomonadota</taxon>
        <taxon>Gammaproteobacteria</taxon>
        <taxon>Lysobacterales</taxon>
        <taxon>Lysobacteraceae</taxon>
        <taxon>Pseudoxanthomonas</taxon>
    </lineage>
</organism>
<evidence type="ECO:0000256" key="1">
    <source>
        <dbReference type="SAM" id="SignalP"/>
    </source>
</evidence>
<dbReference type="Proteomes" id="UP000008632">
    <property type="component" value="Chromosome"/>
</dbReference>
<evidence type="ECO:0000313" key="3">
    <source>
        <dbReference type="Proteomes" id="UP000008632"/>
    </source>
</evidence>
<evidence type="ECO:0008006" key="4">
    <source>
        <dbReference type="Google" id="ProtNLM"/>
    </source>
</evidence>
<accession>E6WVC9</accession>
<name>E6WVC9_PSEUU</name>
<keyword evidence="1" id="KW-0732">Signal</keyword>
<dbReference type="OrthoDB" id="9150126at2"/>
<gene>
    <name evidence="2" type="ordered locus">Psesu_2294</name>
</gene>
<feature type="chain" id="PRO_5003212286" description="Lipoprotein" evidence="1">
    <location>
        <begin position="21"/>
        <end position="149"/>
    </location>
</feature>
<dbReference type="HOGENOM" id="CLU_146741_0_0_6"/>
<dbReference type="EMBL" id="CP002446">
    <property type="protein sequence ID" value="ADV28128.1"/>
    <property type="molecule type" value="Genomic_DNA"/>
</dbReference>
<sequence>MRLLILLLTAMVVLAASACASVPATGQGWIEPLEAIRGANEAPGRGMHGEFVLTVRNLDSYPDQSYLNSEKDYRDQRNLTIRMHTSIVPRLEKHLGVKFQELRGRRLVVRGIARRIRIDFADEAGKRTGKYYYQTHVEVFSPAQVRFAD</sequence>
<evidence type="ECO:0000313" key="2">
    <source>
        <dbReference type="EMBL" id="ADV28128.1"/>
    </source>
</evidence>
<keyword evidence="3" id="KW-1185">Reference proteome</keyword>
<proteinExistence type="predicted"/>
<reference evidence="2 3" key="1">
    <citation type="submission" date="2011-01" db="EMBL/GenBank/DDBJ databases">
        <title>Complete sequence of Pseudoxanthomonas suwonensis 11-1.</title>
        <authorList>
            <consortium name="US DOE Joint Genome Institute"/>
            <person name="Lucas S."/>
            <person name="Copeland A."/>
            <person name="Lapidus A."/>
            <person name="Cheng J.-F."/>
            <person name="Goodwin L."/>
            <person name="Pitluck S."/>
            <person name="Teshima H."/>
            <person name="Detter J.C."/>
            <person name="Han C."/>
            <person name="Tapia R."/>
            <person name="Land M."/>
            <person name="Hauser L."/>
            <person name="Kyrpides N."/>
            <person name="Ivanova N."/>
            <person name="Ovchinnikova G."/>
            <person name="Siebers A.K."/>
            <person name="Allgaier M."/>
            <person name="Thelen M.P."/>
            <person name="Hugenholtz P."/>
            <person name="Gladden J."/>
            <person name="Woyke T."/>
        </authorList>
    </citation>
    <scope>NUCLEOTIDE SEQUENCE [LARGE SCALE GENOMIC DNA]</scope>
    <source>
        <strain evidence="3">11-1</strain>
    </source>
</reference>
<dbReference type="eggNOG" id="ENOG5032SXB">
    <property type="taxonomic scope" value="Bacteria"/>
</dbReference>
<dbReference type="AlphaFoldDB" id="E6WVC9"/>
<dbReference type="KEGG" id="psu:Psesu_2294"/>
<protein>
    <recommendedName>
        <fullName evidence="4">Lipoprotein</fullName>
    </recommendedName>
</protein>
<feature type="signal peptide" evidence="1">
    <location>
        <begin position="1"/>
        <end position="20"/>
    </location>
</feature>
<dbReference type="PROSITE" id="PS51257">
    <property type="entry name" value="PROKAR_LIPOPROTEIN"/>
    <property type="match status" value="1"/>
</dbReference>